<dbReference type="GO" id="GO:0004022">
    <property type="term" value="F:alcohol dehydrogenase (NAD+) activity"/>
    <property type="evidence" value="ECO:0007669"/>
    <property type="project" value="TreeGrafter"/>
</dbReference>
<accession>A0A1Y1UNM5</accession>
<dbReference type="CDD" id="cd08297">
    <property type="entry name" value="CAD3"/>
    <property type="match status" value="1"/>
</dbReference>
<dbReference type="GO" id="GO:0005737">
    <property type="term" value="C:cytoplasm"/>
    <property type="evidence" value="ECO:0007669"/>
    <property type="project" value="TreeGrafter"/>
</dbReference>
<dbReference type="InterPro" id="IPR011032">
    <property type="entry name" value="GroES-like_sf"/>
</dbReference>
<feature type="domain" description="Enoyl reductase (ER)" evidence="7">
    <location>
        <begin position="16"/>
        <end position="354"/>
    </location>
</feature>
<dbReference type="FunCoup" id="A0A1Y1UNM5">
    <property type="interactions" value="253"/>
</dbReference>
<dbReference type="GeneID" id="33556842"/>
<comment type="cofactor">
    <cofactor evidence="1">
        <name>Zn(2+)</name>
        <dbReference type="ChEBI" id="CHEBI:29105"/>
    </cofactor>
</comment>
<dbReference type="Pfam" id="PF08240">
    <property type="entry name" value="ADH_N"/>
    <property type="match status" value="1"/>
</dbReference>
<dbReference type="OrthoDB" id="1879366at2759"/>
<dbReference type="InterPro" id="IPR013149">
    <property type="entry name" value="ADH-like_C"/>
</dbReference>
<keyword evidence="4" id="KW-0862">Zinc</keyword>
<evidence type="ECO:0000256" key="5">
    <source>
        <dbReference type="ARBA" id="ARBA00023002"/>
    </source>
</evidence>
<dbReference type="RefSeq" id="XP_021872957.1">
    <property type="nucleotide sequence ID" value="XM_022015034.1"/>
</dbReference>
<dbReference type="Gene3D" id="3.40.50.720">
    <property type="entry name" value="NAD(P)-binding Rossmann-like Domain"/>
    <property type="match status" value="1"/>
</dbReference>
<dbReference type="PANTHER" id="PTHR42940">
    <property type="entry name" value="ALCOHOL DEHYDROGENASE 1-RELATED"/>
    <property type="match status" value="1"/>
</dbReference>
<keyword evidence="3" id="KW-0479">Metal-binding</keyword>
<dbReference type="Pfam" id="PF00107">
    <property type="entry name" value="ADH_zinc_N"/>
    <property type="match status" value="1"/>
</dbReference>
<comment type="caution">
    <text evidence="8">The sequence shown here is derived from an EMBL/GenBank/DDBJ whole genome shotgun (WGS) entry which is preliminary data.</text>
</comment>
<comment type="similarity">
    <text evidence="2">Belongs to the zinc-containing alcohol dehydrogenase family.</text>
</comment>
<evidence type="ECO:0000313" key="9">
    <source>
        <dbReference type="Proteomes" id="UP000193218"/>
    </source>
</evidence>
<dbReference type="STRING" id="4999.A0A1Y1UNM5"/>
<dbReference type="Gene3D" id="3.90.180.10">
    <property type="entry name" value="Medium-chain alcohol dehydrogenases, catalytic domain"/>
    <property type="match status" value="1"/>
</dbReference>
<dbReference type="InParanoid" id="A0A1Y1UNM5"/>
<dbReference type="SMART" id="SM00829">
    <property type="entry name" value="PKS_ER"/>
    <property type="match status" value="1"/>
</dbReference>
<dbReference type="PANTHER" id="PTHR42940:SF8">
    <property type="entry name" value="VACUOLAR PROTEIN SORTING-ASSOCIATED PROTEIN 11"/>
    <property type="match status" value="1"/>
</dbReference>
<evidence type="ECO:0000259" key="7">
    <source>
        <dbReference type="SMART" id="SM00829"/>
    </source>
</evidence>
<dbReference type="FunFam" id="3.40.50.720:FF:000039">
    <property type="entry name" value="Alcohol dehydrogenase AdhP"/>
    <property type="match status" value="1"/>
</dbReference>
<name>A0A1Y1UNM5_9TREE</name>
<dbReference type="EMBL" id="NBSH01000003">
    <property type="protein sequence ID" value="ORX39094.1"/>
    <property type="molecule type" value="Genomic_DNA"/>
</dbReference>
<organism evidence="8 9">
    <name type="scientific">Kockovaella imperatae</name>
    <dbReference type="NCBI Taxonomy" id="4999"/>
    <lineage>
        <taxon>Eukaryota</taxon>
        <taxon>Fungi</taxon>
        <taxon>Dikarya</taxon>
        <taxon>Basidiomycota</taxon>
        <taxon>Agaricomycotina</taxon>
        <taxon>Tremellomycetes</taxon>
        <taxon>Tremellales</taxon>
        <taxon>Cuniculitremaceae</taxon>
        <taxon>Kockovaella</taxon>
    </lineage>
</organism>
<reference evidence="8 9" key="1">
    <citation type="submission" date="2017-03" db="EMBL/GenBank/DDBJ databases">
        <title>Widespread Adenine N6-methylation of Active Genes in Fungi.</title>
        <authorList>
            <consortium name="DOE Joint Genome Institute"/>
            <person name="Mondo S.J."/>
            <person name="Dannebaum R.O."/>
            <person name="Kuo R.C."/>
            <person name="Louie K.B."/>
            <person name="Bewick A.J."/>
            <person name="Labutti K."/>
            <person name="Haridas S."/>
            <person name="Kuo A."/>
            <person name="Salamov A."/>
            <person name="Ahrendt S.R."/>
            <person name="Lau R."/>
            <person name="Bowen B.P."/>
            <person name="Lipzen A."/>
            <person name="Sullivan W."/>
            <person name="Andreopoulos W.B."/>
            <person name="Clum A."/>
            <person name="Lindquist E."/>
            <person name="Daum C."/>
            <person name="Northen T.R."/>
            <person name="Ramamoorthy G."/>
            <person name="Schmitz R.J."/>
            <person name="Gryganskyi A."/>
            <person name="Culley D."/>
            <person name="Magnuson J."/>
            <person name="James T.Y."/>
            <person name="O'Malley M.A."/>
            <person name="Stajich J.E."/>
            <person name="Spatafora J.W."/>
            <person name="Visel A."/>
            <person name="Grigoriev I.V."/>
        </authorList>
    </citation>
    <scope>NUCLEOTIDE SEQUENCE [LARGE SCALE GENOMIC DNA]</scope>
    <source>
        <strain evidence="8 9">NRRL Y-17943</strain>
    </source>
</reference>
<dbReference type="InterPro" id="IPR036291">
    <property type="entry name" value="NAD(P)-bd_dom_sf"/>
</dbReference>
<evidence type="ECO:0000256" key="3">
    <source>
        <dbReference type="ARBA" id="ARBA00022723"/>
    </source>
</evidence>
<dbReference type="InterPro" id="IPR020843">
    <property type="entry name" value="ER"/>
</dbReference>
<dbReference type="AlphaFoldDB" id="A0A1Y1UNM5"/>
<proteinExistence type="inferred from homology"/>
<dbReference type="GO" id="GO:0046872">
    <property type="term" value="F:metal ion binding"/>
    <property type="evidence" value="ECO:0007669"/>
    <property type="project" value="UniProtKB-KW"/>
</dbReference>
<sequence>MATDIPNQMKALRIHGVGEKYYKLEQVDVPSPKGYEALIKVGAAGLCHTDMMLFTGEFKTDKYPLIGSHEPAGTVVALGEDAKGTVKIGQRVAGMLHRDVCGECTDCKAGLPKYCPNSLYTGITTNGAFAEYEILDARYLAPIPDEMSFEQAAPMTCAGITIYTAIKKAKLKPGQILAISGLGALGHLGVQMAKAMGLTVVGIDARPEPIAMTEGLRLAPDLCIDATSLKAEEAVEEIHKLRPKGYEGWKGADATILTSDPLSAQRYAMDITRRHGTYVVVSQPDDLRFTYQDIIFKDLTIIGSLHGWTEDLKECLDLAAKHGIKSELSCYKLDKHEEMVDSVHDSKRKGKSVLVF</sequence>
<keyword evidence="9" id="KW-1185">Reference proteome</keyword>
<dbReference type="InterPro" id="IPR013154">
    <property type="entry name" value="ADH-like_N"/>
</dbReference>
<evidence type="ECO:0000256" key="4">
    <source>
        <dbReference type="ARBA" id="ARBA00022833"/>
    </source>
</evidence>
<protein>
    <submittedName>
        <fullName evidence="8">Chaperonin 10-like protein</fullName>
    </submittedName>
</protein>
<evidence type="ECO:0000256" key="6">
    <source>
        <dbReference type="ARBA" id="ARBA00023027"/>
    </source>
</evidence>
<dbReference type="SUPFAM" id="SSF50129">
    <property type="entry name" value="GroES-like"/>
    <property type="match status" value="1"/>
</dbReference>
<keyword evidence="5" id="KW-0560">Oxidoreductase</keyword>
<keyword evidence="6" id="KW-0520">NAD</keyword>
<evidence type="ECO:0000256" key="1">
    <source>
        <dbReference type="ARBA" id="ARBA00001947"/>
    </source>
</evidence>
<dbReference type="Proteomes" id="UP000193218">
    <property type="component" value="Unassembled WGS sequence"/>
</dbReference>
<dbReference type="SUPFAM" id="SSF51735">
    <property type="entry name" value="NAD(P)-binding Rossmann-fold domains"/>
    <property type="match status" value="1"/>
</dbReference>
<evidence type="ECO:0000313" key="8">
    <source>
        <dbReference type="EMBL" id="ORX39094.1"/>
    </source>
</evidence>
<evidence type="ECO:0000256" key="2">
    <source>
        <dbReference type="ARBA" id="ARBA00008072"/>
    </source>
</evidence>
<gene>
    <name evidence="8" type="ORF">BD324DRAFT_618494</name>
</gene>